<proteinExistence type="predicted"/>
<evidence type="ECO:0000313" key="1">
    <source>
        <dbReference type="EMBL" id="GFR33808.1"/>
    </source>
</evidence>
<accession>A0A8X6I202</accession>
<reference evidence="1" key="1">
    <citation type="submission" date="2020-07" db="EMBL/GenBank/DDBJ databases">
        <title>Multicomponent nature underlies the extraordinary mechanical properties of spider dragline silk.</title>
        <authorList>
            <person name="Kono N."/>
            <person name="Nakamura H."/>
            <person name="Mori M."/>
            <person name="Yoshida Y."/>
            <person name="Ohtoshi R."/>
            <person name="Malay A.D."/>
            <person name="Moran D.A.P."/>
            <person name="Tomita M."/>
            <person name="Numata K."/>
            <person name="Arakawa K."/>
        </authorList>
    </citation>
    <scope>NUCLEOTIDE SEQUENCE</scope>
</reference>
<gene>
    <name evidence="1" type="ORF">TNCT_25111</name>
</gene>
<comment type="caution">
    <text evidence="1">The sequence shown here is derived from an EMBL/GenBank/DDBJ whole genome shotgun (WGS) entry which is preliminary data.</text>
</comment>
<protein>
    <submittedName>
        <fullName evidence="1">Uncharacterized protein</fullName>
    </submittedName>
</protein>
<organism evidence="1 2">
    <name type="scientific">Trichonephila clavata</name>
    <name type="common">Joro spider</name>
    <name type="synonym">Nephila clavata</name>
    <dbReference type="NCBI Taxonomy" id="2740835"/>
    <lineage>
        <taxon>Eukaryota</taxon>
        <taxon>Metazoa</taxon>
        <taxon>Ecdysozoa</taxon>
        <taxon>Arthropoda</taxon>
        <taxon>Chelicerata</taxon>
        <taxon>Arachnida</taxon>
        <taxon>Araneae</taxon>
        <taxon>Araneomorphae</taxon>
        <taxon>Entelegynae</taxon>
        <taxon>Araneoidea</taxon>
        <taxon>Nephilidae</taxon>
        <taxon>Trichonephila</taxon>
    </lineage>
</organism>
<dbReference type="AlphaFoldDB" id="A0A8X6I202"/>
<keyword evidence="2" id="KW-1185">Reference proteome</keyword>
<dbReference type="Proteomes" id="UP000887116">
    <property type="component" value="Unassembled WGS sequence"/>
</dbReference>
<name>A0A8X6I202_TRICU</name>
<evidence type="ECO:0000313" key="2">
    <source>
        <dbReference type="Proteomes" id="UP000887116"/>
    </source>
</evidence>
<sequence>MPIPSKVNVVVLLDNATIERDIKKNVSPGSDLVNDCIVLRFLLRPDKEREKKNEFVSCFVFYERESEGNTWATLFVSTD</sequence>
<dbReference type="EMBL" id="BMAO01029731">
    <property type="protein sequence ID" value="GFR33808.1"/>
    <property type="molecule type" value="Genomic_DNA"/>
</dbReference>